<accession>A0A183T813</accession>
<dbReference type="AlphaFoldDB" id="A0A183T813"/>
<gene>
    <name evidence="2" type="ORF">SSLN_LOCUS12611</name>
</gene>
<protein>
    <submittedName>
        <fullName evidence="4">Reverse transcriptase domain-containing protein</fullName>
    </submittedName>
</protein>
<feature type="domain" description="Reverse transcriptase" evidence="1">
    <location>
        <begin position="1"/>
        <end position="194"/>
    </location>
</feature>
<dbReference type="InterPro" id="IPR000477">
    <property type="entry name" value="RT_dom"/>
</dbReference>
<dbReference type="InterPro" id="IPR043502">
    <property type="entry name" value="DNA/RNA_pol_sf"/>
</dbReference>
<dbReference type="PANTHER" id="PTHR47027:SF20">
    <property type="entry name" value="REVERSE TRANSCRIPTASE-LIKE PROTEIN WITH RNA-DIRECTED DNA POLYMERASE DOMAIN"/>
    <property type="match status" value="1"/>
</dbReference>
<evidence type="ECO:0000313" key="3">
    <source>
        <dbReference type="Proteomes" id="UP000275846"/>
    </source>
</evidence>
<evidence type="ECO:0000313" key="4">
    <source>
        <dbReference type="WBParaSite" id="SSLN_0001309101-mRNA-1"/>
    </source>
</evidence>
<dbReference type="SUPFAM" id="SSF56672">
    <property type="entry name" value="DNA/RNA polymerases"/>
    <property type="match status" value="1"/>
</dbReference>
<name>A0A183T813_SCHSO</name>
<dbReference type="OrthoDB" id="425681at2759"/>
<dbReference type="Pfam" id="PF00078">
    <property type="entry name" value="RVT_1"/>
    <property type="match status" value="1"/>
</dbReference>
<dbReference type="PANTHER" id="PTHR47027">
    <property type="entry name" value="REVERSE TRANSCRIPTASE DOMAIN-CONTAINING PROTEIN"/>
    <property type="match status" value="1"/>
</dbReference>
<dbReference type="Proteomes" id="UP000275846">
    <property type="component" value="Unassembled WGS sequence"/>
</dbReference>
<sequence length="194" mass="21654">MKRFQAVRDSRKRPNHAGFRAGRGCADQIFPLRRMQPTAVCFVDFAAACDSVHRESLWRIMALDGLPSKIIAMIKAYYSSTTSRLLVHNNLSQAFDIRSGVRRGCILSPILFNYAIDWIFGKALHEDDGVEFASGRRLADLDYADDFALLASSFGDLQSMVSRVNEVAKSVDLSIKAGKNKGFQAASLPRRKHL</sequence>
<evidence type="ECO:0000259" key="1">
    <source>
        <dbReference type="PROSITE" id="PS50878"/>
    </source>
</evidence>
<keyword evidence="3" id="KW-1185">Reference proteome</keyword>
<dbReference type="PROSITE" id="PS50878">
    <property type="entry name" value="RT_POL"/>
    <property type="match status" value="1"/>
</dbReference>
<reference evidence="4" key="1">
    <citation type="submission" date="2016-06" db="UniProtKB">
        <authorList>
            <consortium name="WormBaseParasite"/>
        </authorList>
    </citation>
    <scope>IDENTIFICATION</scope>
</reference>
<proteinExistence type="predicted"/>
<dbReference type="WBParaSite" id="SSLN_0001309101-mRNA-1">
    <property type="protein sequence ID" value="SSLN_0001309101-mRNA-1"/>
    <property type="gene ID" value="SSLN_0001309101"/>
</dbReference>
<evidence type="ECO:0000313" key="2">
    <source>
        <dbReference type="EMBL" id="VDL98996.1"/>
    </source>
</evidence>
<dbReference type="EMBL" id="UYSU01037398">
    <property type="protein sequence ID" value="VDL98996.1"/>
    <property type="molecule type" value="Genomic_DNA"/>
</dbReference>
<organism evidence="4">
    <name type="scientific">Schistocephalus solidus</name>
    <name type="common">Tapeworm</name>
    <dbReference type="NCBI Taxonomy" id="70667"/>
    <lineage>
        <taxon>Eukaryota</taxon>
        <taxon>Metazoa</taxon>
        <taxon>Spiralia</taxon>
        <taxon>Lophotrochozoa</taxon>
        <taxon>Platyhelminthes</taxon>
        <taxon>Cestoda</taxon>
        <taxon>Eucestoda</taxon>
        <taxon>Diphyllobothriidea</taxon>
        <taxon>Diphyllobothriidae</taxon>
        <taxon>Schistocephalus</taxon>
    </lineage>
</organism>
<reference evidence="2 3" key="2">
    <citation type="submission" date="2018-11" db="EMBL/GenBank/DDBJ databases">
        <authorList>
            <consortium name="Pathogen Informatics"/>
        </authorList>
    </citation>
    <scope>NUCLEOTIDE SEQUENCE [LARGE SCALE GENOMIC DNA]</scope>
    <source>
        <strain evidence="2 3">NST_G2</strain>
    </source>
</reference>